<proteinExistence type="inferred from homology"/>
<keyword evidence="2" id="KW-0472">Membrane</keyword>
<dbReference type="PANTHER" id="PTHR30332">
    <property type="entry name" value="PROBABLE GENERAL SECRETION PATHWAY PROTEIN D"/>
    <property type="match status" value="1"/>
</dbReference>
<dbReference type="PANTHER" id="PTHR30332:SF17">
    <property type="entry name" value="TYPE IV PILIATION SYSTEM PROTEIN DR_0774-RELATED"/>
    <property type="match status" value="1"/>
</dbReference>
<protein>
    <submittedName>
        <fullName evidence="6">Secretin and TonB N-terminal domain-containing protein</fullName>
    </submittedName>
</protein>
<accession>A0ABZ1BM22</accession>
<organism evidence="6 7">
    <name type="scientific">Geochorda subterranea</name>
    <dbReference type="NCBI Taxonomy" id="3109564"/>
    <lineage>
        <taxon>Bacteria</taxon>
        <taxon>Bacillati</taxon>
        <taxon>Bacillota</taxon>
        <taxon>Limnochordia</taxon>
        <taxon>Limnochordales</taxon>
        <taxon>Geochordaceae</taxon>
        <taxon>Geochorda</taxon>
    </lineage>
</organism>
<dbReference type="Pfam" id="PF07660">
    <property type="entry name" value="STN"/>
    <property type="match status" value="1"/>
</dbReference>
<dbReference type="PROSITE" id="PS00875">
    <property type="entry name" value="T2SP_D"/>
    <property type="match status" value="1"/>
</dbReference>
<evidence type="ECO:0000256" key="1">
    <source>
        <dbReference type="ARBA" id="ARBA00022448"/>
    </source>
</evidence>
<dbReference type="InterPro" id="IPR011662">
    <property type="entry name" value="Secretin/TonB_short_N"/>
</dbReference>
<evidence type="ECO:0000256" key="3">
    <source>
        <dbReference type="ARBA" id="ARBA00023237"/>
    </source>
</evidence>
<gene>
    <name evidence="6" type="ORF">VLY81_10475</name>
</gene>
<evidence type="ECO:0000313" key="6">
    <source>
        <dbReference type="EMBL" id="WRP13857.1"/>
    </source>
</evidence>
<feature type="domain" description="Secretin/TonB short N-terminal" evidence="5">
    <location>
        <begin position="87"/>
        <end position="136"/>
    </location>
</feature>
<keyword evidence="1" id="KW-0813">Transport</keyword>
<dbReference type="PRINTS" id="PR01032">
    <property type="entry name" value="PHAGEIV"/>
</dbReference>
<keyword evidence="3" id="KW-0998">Cell outer membrane</keyword>
<dbReference type="EMBL" id="CP141614">
    <property type="protein sequence ID" value="WRP13857.1"/>
    <property type="molecule type" value="Genomic_DNA"/>
</dbReference>
<dbReference type="SMART" id="SM00965">
    <property type="entry name" value="STN"/>
    <property type="match status" value="1"/>
</dbReference>
<dbReference type="InterPro" id="IPR004846">
    <property type="entry name" value="T2SS/T3SS_dom"/>
</dbReference>
<dbReference type="InterPro" id="IPR050810">
    <property type="entry name" value="Bact_Secretion_Sys_Channel"/>
</dbReference>
<keyword evidence="7" id="KW-1185">Reference proteome</keyword>
<reference evidence="7" key="1">
    <citation type="submission" date="2023-12" db="EMBL/GenBank/DDBJ databases">
        <title>Novel isolates from deep terrestrial aquifers shed light on the physiology and ecology of the class Limnochordia.</title>
        <authorList>
            <person name="Karnachuk O.V."/>
            <person name="Lukina A.P."/>
            <person name="Avakyan M.R."/>
            <person name="Kadnikov V."/>
            <person name="Begmatov S."/>
            <person name="Beletsky A.V."/>
            <person name="Mardanov A.V."/>
            <person name="Ravin N.V."/>
        </authorList>
    </citation>
    <scope>NUCLEOTIDE SEQUENCE [LARGE SCALE GENOMIC DNA]</scope>
    <source>
        <strain evidence="7">LN</strain>
    </source>
</reference>
<dbReference type="Gene3D" id="3.30.1370.130">
    <property type="match status" value="1"/>
</dbReference>
<evidence type="ECO:0000256" key="4">
    <source>
        <dbReference type="RuleBase" id="RU004003"/>
    </source>
</evidence>
<evidence type="ECO:0000256" key="2">
    <source>
        <dbReference type="ARBA" id="ARBA00023136"/>
    </source>
</evidence>
<dbReference type="PRINTS" id="PR00811">
    <property type="entry name" value="BCTERIALGSPD"/>
</dbReference>
<dbReference type="InterPro" id="IPR004845">
    <property type="entry name" value="T2SS_GspD_CS"/>
</dbReference>
<dbReference type="InterPro" id="IPR001775">
    <property type="entry name" value="GspD/PilQ"/>
</dbReference>
<dbReference type="Proteomes" id="UP001333102">
    <property type="component" value="Chromosome"/>
</dbReference>
<name>A0ABZ1BM22_9FIRM</name>
<dbReference type="Pfam" id="PF00263">
    <property type="entry name" value="Secretin"/>
    <property type="match status" value="1"/>
</dbReference>
<sequence length="437" mass="46800">MKHGATGVGSTGRRLGWVAAGVALAAWCLLAAAPAASAGGLQRETGPPEMASTTGGASAASQPLISNVFVETFITQALQDIGMQAGVNILVEPGVQGFVTLELQDVPLERALRMVLAGGGYGFVRLDDRTYLVGRGDRESPNFHVLTQTRPVRFSYVKAEQARRLMPEYYAPYVRFDAETNTALVTAPPELLARIVADLQMVDRQAPQVVIEAIVTEVSEDARRQLGLDWEWTSRSTPPDVVAYDPMEGVLSAVVGTPFGKLMADLKLLVDQGKASIRANPRITVVNGASASIFVGQDRYIKIETESGSTTFTRLEAIKAGVSLNITPWIAESGEVTLTVKPTVTDVTEQMSDGLPVVSRREVSTTVRVPNGQTLALGGLVQESREDVTASVPVLGDLPVLRHLFWSSRSQQSRSEVIVLITPHVLPPATQAAPARP</sequence>
<comment type="similarity">
    <text evidence="4">Belongs to the bacterial secretin family.</text>
</comment>
<evidence type="ECO:0000313" key="7">
    <source>
        <dbReference type="Proteomes" id="UP001333102"/>
    </source>
</evidence>
<evidence type="ECO:0000259" key="5">
    <source>
        <dbReference type="SMART" id="SM00965"/>
    </source>
</evidence>
<dbReference type="RefSeq" id="WP_324668115.1">
    <property type="nucleotide sequence ID" value="NZ_CP141614.1"/>
</dbReference>